<dbReference type="Proteomes" id="UP000240527">
    <property type="component" value="Chromosome"/>
</dbReference>
<dbReference type="PRINTS" id="PR00344">
    <property type="entry name" value="BCTRLSENSOR"/>
</dbReference>
<protein>
    <recommendedName>
        <fullName evidence="2">histidine kinase</fullName>
        <ecNumber evidence="2">2.7.13.3</ecNumber>
    </recommendedName>
</protein>
<feature type="region of interest" description="Disordered" evidence="7">
    <location>
        <begin position="546"/>
        <end position="574"/>
    </location>
</feature>
<dbReference type="InterPro" id="IPR004358">
    <property type="entry name" value="Sig_transdc_His_kin-like_C"/>
</dbReference>
<dbReference type="InterPro" id="IPR003594">
    <property type="entry name" value="HATPase_dom"/>
</dbReference>
<keyword evidence="5 10" id="KW-0418">Kinase</keyword>
<feature type="transmembrane region" description="Helical" evidence="8">
    <location>
        <begin position="152"/>
        <end position="175"/>
    </location>
</feature>
<keyword evidence="11" id="KW-1185">Reference proteome</keyword>
<evidence type="ECO:0000313" key="10">
    <source>
        <dbReference type="EMBL" id="AVQ03282.1"/>
    </source>
</evidence>
<keyword evidence="8" id="KW-0472">Membrane</keyword>
<dbReference type="EMBL" id="CP027850">
    <property type="protein sequence ID" value="AVQ03282.1"/>
    <property type="molecule type" value="Genomic_DNA"/>
</dbReference>
<dbReference type="Pfam" id="PF00512">
    <property type="entry name" value="HisKA"/>
    <property type="match status" value="1"/>
</dbReference>
<dbReference type="Gene3D" id="1.10.287.130">
    <property type="match status" value="1"/>
</dbReference>
<dbReference type="SMART" id="SM00388">
    <property type="entry name" value="HisKA"/>
    <property type="match status" value="1"/>
</dbReference>
<evidence type="ECO:0000256" key="5">
    <source>
        <dbReference type="ARBA" id="ARBA00022777"/>
    </source>
</evidence>
<sequence length="574" mass="59914">MELEARPDSIRRPAPQAGFDPALAWRLGWLGAVCLAAAAALFIVDARAWPVWSALAAGAVPALAALVATRGGERTESLLLVLWAVGGASAAALTGGVSGAMAAWCLAPVAAASTMGRSKRLAEGAALALIGGCVAALIQLSGLAPAAPTGPLAFLLGFLALVTMGLGLAAGLLIGRRRQALREDRDALEIGWLETLLDGLPYLAIAVRGHEQVTTVRGSAPLGVSTEQLMTRGLADAAAPADRARLAAAIAQAHRDGAASLDFVPALGAERLLALDLQRVAPNQLVGVLRDVTAERDRAAALEQARADAEGLAAGRARFLANMSHELRTPLNAIMGFSDIMRARMFGPLSDRYAEYAELIHESGGHLLDLINDVLDMSKIEAERFELQRGVFDAREAIQAAMRLLRVQSDSAGVQLRGVLPPGELEVDADRRALKQIVLNLVSNALKFTPRGGQVTVTLDGYDGVLEIVVADTGVGISPEDLERLGRPYEQAGGAEQRARGTGLGLSLVRAFAKLHGGEMAIESRLGAGTTVSVRLPVLLAVLPPAKTPEPEAPVEDRSPPASLGDNVIAFAPR</sequence>
<evidence type="ECO:0000256" key="2">
    <source>
        <dbReference type="ARBA" id="ARBA00012438"/>
    </source>
</evidence>
<feature type="transmembrane region" description="Helical" evidence="8">
    <location>
        <begin position="23"/>
        <end position="44"/>
    </location>
</feature>
<feature type="transmembrane region" description="Helical" evidence="8">
    <location>
        <begin position="80"/>
        <end position="109"/>
    </location>
</feature>
<dbReference type="InterPro" id="IPR036890">
    <property type="entry name" value="HATPase_C_sf"/>
</dbReference>
<keyword evidence="4" id="KW-0808">Transferase</keyword>
<evidence type="ECO:0000313" key="11">
    <source>
        <dbReference type="Proteomes" id="UP000240527"/>
    </source>
</evidence>
<dbReference type="EC" id="2.7.13.3" evidence="2"/>
<evidence type="ECO:0000256" key="8">
    <source>
        <dbReference type="SAM" id="Phobius"/>
    </source>
</evidence>
<dbReference type="InterPro" id="IPR005467">
    <property type="entry name" value="His_kinase_dom"/>
</dbReference>
<organism evidence="10 11">
    <name type="scientific">Caulobacter segnis</name>
    <dbReference type="NCBI Taxonomy" id="88688"/>
    <lineage>
        <taxon>Bacteria</taxon>
        <taxon>Pseudomonadati</taxon>
        <taxon>Pseudomonadota</taxon>
        <taxon>Alphaproteobacteria</taxon>
        <taxon>Caulobacterales</taxon>
        <taxon>Caulobacteraceae</taxon>
        <taxon>Caulobacter</taxon>
    </lineage>
</organism>
<dbReference type="InterPro" id="IPR050736">
    <property type="entry name" value="Sensor_HK_Regulatory"/>
</dbReference>
<evidence type="ECO:0000256" key="6">
    <source>
        <dbReference type="ARBA" id="ARBA00023012"/>
    </source>
</evidence>
<feature type="transmembrane region" description="Helical" evidence="8">
    <location>
        <begin position="121"/>
        <end position="140"/>
    </location>
</feature>
<comment type="catalytic activity">
    <reaction evidence="1">
        <text>ATP + protein L-histidine = ADP + protein N-phospho-L-histidine.</text>
        <dbReference type="EC" id="2.7.13.3"/>
    </reaction>
</comment>
<evidence type="ECO:0000256" key="1">
    <source>
        <dbReference type="ARBA" id="ARBA00000085"/>
    </source>
</evidence>
<dbReference type="GO" id="GO:0016301">
    <property type="term" value="F:kinase activity"/>
    <property type="evidence" value="ECO:0007669"/>
    <property type="project" value="UniProtKB-KW"/>
</dbReference>
<reference evidence="10 11" key="1">
    <citation type="journal article" date="2015" name="Biotechnol. Bioeng.">
        <title>Genome sequence and phenotypic characterization of Caulobacter segnis.</title>
        <authorList>
            <person name="Patel S."/>
            <person name="Fletcher B."/>
            <person name="Scott D.C."/>
            <person name="Ely B."/>
        </authorList>
    </citation>
    <scope>NUCLEOTIDE SEQUENCE [LARGE SCALE GENOMIC DNA]</scope>
    <source>
        <strain evidence="10 11">TK0059</strain>
    </source>
</reference>
<evidence type="ECO:0000256" key="3">
    <source>
        <dbReference type="ARBA" id="ARBA00022553"/>
    </source>
</evidence>
<dbReference type="Gene3D" id="3.30.565.10">
    <property type="entry name" value="Histidine kinase-like ATPase, C-terminal domain"/>
    <property type="match status" value="1"/>
</dbReference>
<keyword evidence="3" id="KW-0597">Phosphoprotein</keyword>
<dbReference type="SUPFAM" id="SSF55874">
    <property type="entry name" value="ATPase domain of HSP90 chaperone/DNA topoisomerase II/histidine kinase"/>
    <property type="match status" value="1"/>
</dbReference>
<keyword evidence="6" id="KW-0902">Two-component regulatory system</keyword>
<accession>A0ABN5IWS5</accession>
<evidence type="ECO:0000256" key="4">
    <source>
        <dbReference type="ARBA" id="ARBA00022679"/>
    </source>
</evidence>
<keyword evidence="8" id="KW-1133">Transmembrane helix</keyword>
<evidence type="ECO:0000256" key="7">
    <source>
        <dbReference type="SAM" id="MobiDB-lite"/>
    </source>
</evidence>
<dbReference type="RefSeq" id="WP_013080280.1">
    <property type="nucleotide sequence ID" value="NZ_CP027850.1"/>
</dbReference>
<proteinExistence type="predicted"/>
<evidence type="ECO:0000259" key="9">
    <source>
        <dbReference type="PROSITE" id="PS50109"/>
    </source>
</evidence>
<feature type="transmembrane region" description="Helical" evidence="8">
    <location>
        <begin position="51"/>
        <end position="68"/>
    </location>
</feature>
<dbReference type="InterPro" id="IPR003661">
    <property type="entry name" value="HisK_dim/P_dom"/>
</dbReference>
<dbReference type="CDD" id="cd16922">
    <property type="entry name" value="HATPase_EvgS-ArcB-TorS-like"/>
    <property type="match status" value="1"/>
</dbReference>
<dbReference type="InterPro" id="IPR036097">
    <property type="entry name" value="HisK_dim/P_sf"/>
</dbReference>
<feature type="domain" description="Histidine kinase" evidence="9">
    <location>
        <begin position="322"/>
        <end position="540"/>
    </location>
</feature>
<dbReference type="PANTHER" id="PTHR43711:SF31">
    <property type="entry name" value="HISTIDINE KINASE"/>
    <property type="match status" value="1"/>
</dbReference>
<name>A0ABN5IWS5_9CAUL</name>
<dbReference type="Pfam" id="PF02518">
    <property type="entry name" value="HATPase_c"/>
    <property type="match status" value="1"/>
</dbReference>
<dbReference type="PROSITE" id="PS50109">
    <property type="entry name" value="HIS_KIN"/>
    <property type="match status" value="1"/>
</dbReference>
<keyword evidence="8" id="KW-0812">Transmembrane</keyword>
<dbReference type="CDD" id="cd00082">
    <property type="entry name" value="HisKA"/>
    <property type="match status" value="1"/>
</dbReference>
<dbReference type="SMART" id="SM00387">
    <property type="entry name" value="HATPase_c"/>
    <property type="match status" value="1"/>
</dbReference>
<gene>
    <name evidence="10" type="ORF">B7G68_16355</name>
</gene>
<dbReference type="SUPFAM" id="SSF47384">
    <property type="entry name" value="Homodimeric domain of signal transducing histidine kinase"/>
    <property type="match status" value="1"/>
</dbReference>
<dbReference type="PANTHER" id="PTHR43711">
    <property type="entry name" value="TWO-COMPONENT HISTIDINE KINASE"/>
    <property type="match status" value="1"/>
</dbReference>